<evidence type="ECO:0000256" key="6">
    <source>
        <dbReference type="ARBA" id="ARBA00022692"/>
    </source>
</evidence>
<evidence type="ECO:0000256" key="11">
    <source>
        <dbReference type="ARBA" id="ARBA00023136"/>
    </source>
</evidence>
<dbReference type="GO" id="GO:0005886">
    <property type="term" value="C:plasma membrane"/>
    <property type="evidence" value="ECO:0007669"/>
    <property type="project" value="UniProtKB-SubCell"/>
</dbReference>
<dbReference type="EMBL" id="LSZQ01000052">
    <property type="protein sequence ID" value="KXU35177.1"/>
    <property type="molecule type" value="Genomic_DNA"/>
</dbReference>
<feature type="transmembrane region" description="Helical" evidence="12">
    <location>
        <begin position="325"/>
        <end position="358"/>
    </location>
</feature>
<dbReference type="Proteomes" id="UP000070058">
    <property type="component" value="Unassembled WGS sequence"/>
</dbReference>
<dbReference type="InterPro" id="IPR053951">
    <property type="entry name" value="K_trans_N"/>
</dbReference>
<proteinExistence type="inferred from homology"/>
<comment type="catalytic activity">
    <reaction evidence="12">
        <text>K(+)(in) + H(+)(in) = K(+)(out) + H(+)(out)</text>
        <dbReference type="Rhea" id="RHEA:28490"/>
        <dbReference type="ChEBI" id="CHEBI:15378"/>
        <dbReference type="ChEBI" id="CHEBI:29103"/>
    </reaction>
</comment>
<evidence type="ECO:0000313" key="16">
    <source>
        <dbReference type="EMBL" id="KXU35177.1"/>
    </source>
</evidence>
<evidence type="ECO:0000256" key="7">
    <source>
        <dbReference type="ARBA" id="ARBA00022847"/>
    </source>
</evidence>
<comment type="similarity">
    <text evidence="2 12">Belongs to the HAK/KUP transporter (TC 2.A.72) family.</text>
</comment>
<evidence type="ECO:0000256" key="10">
    <source>
        <dbReference type="ARBA" id="ARBA00023065"/>
    </source>
</evidence>
<evidence type="ECO:0000256" key="4">
    <source>
        <dbReference type="ARBA" id="ARBA00022475"/>
    </source>
</evidence>
<feature type="transmembrane region" description="Helical" evidence="12">
    <location>
        <begin position="282"/>
        <end position="305"/>
    </location>
</feature>
<evidence type="ECO:0000256" key="9">
    <source>
        <dbReference type="ARBA" id="ARBA00022989"/>
    </source>
</evidence>
<dbReference type="HAMAP" id="MF_01522">
    <property type="entry name" value="Kup"/>
    <property type="match status" value="1"/>
</dbReference>
<evidence type="ECO:0000256" key="12">
    <source>
        <dbReference type="HAMAP-Rule" id="MF_01522"/>
    </source>
</evidence>
<dbReference type="GO" id="GO:0015293">
    <property type="term" value="F:symporter activity"/>
    <property type="evidence" value="ECO:0007669"/>
    <property type="project" value="UniProtKB-UniRule"/>
</dbReference>
<dbReference type="PANTHER" id="PTHR30540:SF79">
    <property type="entry name" value="LOW AFFINITY POTASSIUM TRANSPORT SYSTEM PROTEIN KUP"/>
    <property type="match status" value="1"/>
</dbReference>
<dbReference type="InterPro" id="IPR053952">
    <property type="entry name" value="K_trans_C"/>
</dbReference>
<keyword evidence="11 12" id="KW-0472">Membrane</keyword>
<comment type="function">
    <text evidence="12">Transport of potassium into the cell. Likely operates as a K(+):H(+) symporter.</text>
</comment>
<feature type="transmembrane region" description="Helical" evidence="12">
    <location>
        <begin position="464"/>
        <end position="482"/>
    </location>
</feature>
<dbReference type="InterPro" id="IPR003855">
    <property type="entry name" value="K+_transporter"/>
</dbReference>
<feature type="region of interest" description="Disordered" evidence="13">
    <location>
        <begin position="96"/>
        <end position="129"/>
    </location>
</feature>
<organism evidence="16 17">
    <name type="scientific">Cephaloticoccus primus</name>
    <dbReference type="NCBI Taxonomy" id="1548207"/>
    <lineage>
        <taxon>Bacteria</taxon>
        <taxon>Pseudomonadati</taxon>
        <taxon>Verrucomicrobiota</taxon>
        <taxon>Opitutia</taxon>
        <taxon>Opitutales</taxon>
        <taxon>Opitutaceae</taxon>
        <taxon>Cephaloticoccus</taxon>
    </lineage>
</organism>
<keyword evidence="5 12" id="KW-0633">Potassium transport</keyword>
<feature type="transmembrane region" description="Helical" evidence="12">
    <location>
        <begin position="439"/>
        <end position="458"/>
    </location>
</feature>
<keyword evidence="7 12" id="KW-0769">Symport</keyword>
<comment type="subcellular location">
    <subcellularLocation>
        <location evidence="12">Cell membrane</location>
        <topology evidence="12">Multi-pass membrane protein</topology>
    </subcellularLocation>
    <subcellularLocation>
        <location evidence="1">Membrane</location>
        <topology evidence="1">Multi-pass membrane protein</topology>
    </subcellularLocation>
</comment>
<feature type="transmembrane region" description="Helical" evidence="12">
    <location>
        <begin position="379"/>
        <end position="400"/>
    </location>
</feature>
<keyword evidence="8 12" id="KW-0630">Potassium</keyword>
<comment type="caution">
    <text evidence="16">The sequence shown here is derived from an EMBL/GenBank/DDBJ whole genome shotgun (WGS) entry which is preliminary data.</text>
</comment>
<evidence type="ECO:0000256" key="8">
    <source>
        <dbReference type="ARBA" id="ARBA00022958"/>
    </source>
</evidence>
<sequence length="666" mass="72152">MPAQTGARAGLALIALGVVFGDIGTSPLYALRQSIALLPTAELTDGVLGILSLIFWSLVGIVSLKYLGFVTRADNRGEGGIFALFVKSRLERAPGAPPILAPDNARSGSNRNPDARPGSPPANPSRVLRAPRKRGLRPHTLLIIFGACMLCGEGVITPAISVLSAAEGLSAVAPQTHALIVPLACLLLGGIFWFQSKGSAKIGRVYGPVMLLWFTVLGGLGLWQVIREPVVLRALAPWYGWQLLWQHPLEITALLGAVVLAITGVEAIYADMGHFGRRAIMHAWYFVALPALALNYFGQGAHILATERAGGGAVDNPFLAIAPEGAARLGLMLLSVFAAVIASQALISGTFSMIRSAIQFGFFPRLKILHTNAAHRDQIYIPLVNVALCIGSITVVLLFQQSSAVASAYGVAVTGAMAITTFAFYLVARRAWRWSRWRALPLCALFGVVDLAYFYSNLHKFADGGWVPLAISIALLLVMHTWRSGKNEVFARVYANDITEDELCEIALSPHIKRVRGTAVFMAGNPKGTPLVLLHHVKANKVLHETVVLLSVMTSDAPYVPVAERLEIRAIGQAGVWRAIAHFGYMESPDVAALIEQIREQGGVPLVPAEATYYFNREMIMPGGAARMPEWQKHFYGFLSRNARQARDYYRLPPMQIIEIGLPIQL</sequence>
<evidence type="ECO:0000259" key="15">
    <source>
        <dbReference type="Pfam" id="PF22776"/>
    </source>
</evidence>
<dbReference type="Pfam" id="PF22776">
    <property type="entry name" value="K_trans_C"/>
    <property type="match status" value="1"/>
</dbReference>
<feature type="transmembrane region" description="Helical" evidence="12">
    <location>
        <begin position="176"/>
        <end position="194"/>
    </location>
</feature>
<keyword evidence="4 12" id="KW-1003">Cell membrane</keyword>
<keyword evidence="9 12" id="KW-1133">Transmembrane helix</keyword>
<keyword evidence="10 12" id="KW-0406">Ion transport</keyword>
<feature type="transmembrane region" description="Helical" evidence="12">
    <location>
        <begin position="251"/>
        <end position="270"/>
    </location>
</feature>
<dbReference type="Gene3D" id="1.20.1740.10">
    <property type="entry name" value="Amino acid/polyamine transporter I"/>
    <property type="match status" value="1"/>
</dbReference>
<evidence type="ECO:0000259" key="14">
    <source>
        <dbReference type="Pfam" id="PF02705"/>
    </source>
</evidence>
<evidence type="ECO:0000256" key="13">
    <source>
        <dbReference type="SAM" id="MobiDB-lite"/>
    </source>
</evidence>
<feature type="domain" description="K+ potassium transporter integral membrane" evidence="14">
    <location>
        <begin position="12"/>
        <end position="504"/>
    </location>
</feature>
<feature type="transmembrane region" description="Helical" evidence="12">
    <location>
        <begin position="206"/>
        <end position="226"/>
    </location>
</feature>
<dbReference type="GO" id="GO:0015079">
    <property type="term" value="F:potassium ion transmembrane transporter activity"/>
    <property type="evidence" value="ECO:0007669"/>
    <property type="project" value="UniProtKB-UniRule"/>
</dbReference>
<evidence type="ECO:0000256" key="3">
    <source>
        <dbReference type="ARBA" id="ARBA00022448"/>
    </source>
</evidence>
<name>A0A139SKY2_9BACT</name>
<dbReference type="AlphaFoldDB" id="A0A139SKY2"/>
<evidence type="ECO:0000256" key="5">
    <source>
        <dbReference type="ARBA" id="ARBA00022538"/>
    </source>
</evidence>
<reference evidence="17" key="1">
    <citation type="submission" date="2016-02" db="EMBL/GenBank/DDBJ databases">
        <authorList>
            <person name="Sanders J.G."/>
            <person name="Lin J.Y."/>
            <person name="Wertz J.T."/>
            <person name="Russell J.A."/>
            <person name="Moreau C.S."/>
            <person name="Powell S."/>
        </authorList>
    </citation>
    <scope>NUCLEOTIDE SEQUENCE [LARGE SCALE GENOMIC DNA]</scope>
    <source>
        <strain evidence="17">CAG34</strain>
    </source>
</reference>
<evidence type="ECO:0000256" key="1">
    <source>
        <dbReference type="ARBA" id="ARBA00004141"/>
    </source>
</evidence>
<keyword evidence="3 12" id="KW-0813">Transport</keyword>
<protein>
    <recommendedName>
        <fullName evidence="12">Probable potassium transport system protein Kup</fullName>
    </recommendedName>
</protein>
<dbReference type="Pfam" id="PF02705">
    <property type="entry name" value="K_trans"/>
    <property type="match status" value="1"/>
</dbReference>
<feature type="transmembrane region" description="Helical" evidence="12">
    <location>
        <begin position="141"/>
        <end position="164"/>
    </location>
</feature>
<feature type="transmembrane region" description="Helical" evidence="12">
    <location>
        <begin position="46"/>
        <end position="67"/>
    </location>
</feature>
<evidence type="ECO:0000256" key="2">
    <source>
        <dbReference type="ARBA" id="ARBA00007019"/>
    </source>
</evidence>
<dbReference type="PANTHER" id="PTHR30540">
    <property type="entry name" value="OSMOTIC STRESS POTASSIUM TRANSPORTER"/>
    <property type="match status" value="1"/>
</dbReference>
<accession>A0A139SKY2</accession>
<gene>
    <name evidence="12" type="primary">kup</name>
    <name evidence="16" type="ORF">AXK11_07220</name>
</gene>
<feature type="transmembrane region" description="Helical" evidence="12">
    <location>
        <begin position="406"/>
        <end position="427"/>
    </location>
</feature>
<dbReference type="InterPro" id="IPR023051">
    <property type="entry name" value="Kup"/>
</dbReference>
<keyword evidence="17" id="KW-1185">Reference proteome</keyword>
<feature type="domain" description="K+ potassium transporter C-terminal" evidence="15">
    <location>
        <begin position="517"/>
        <end position="666"/>
    </location>
</feature>
<keyword evidence="6 12" id="KW-0812">Transmembrane</keyword>
<evidence type="ECO:0000313" key="17">
    <source>
        <dbReference type="Proteomes" id="UP000070058"/>
    </source>
</evidence>